<dbReference type="Pfam" id="PF02515">
    <property type="entry name" value="CoA_transf_3"/>
    <property type="match status" value="1"/>
</dbReference>
<dbReference type="SUPFAM" id="SSF89796">
    <property type="entry name" value="CoA-transferase family III (CaiB/BaiF)"/>
    <property type="match status" value="1"/>
</dbReference>
<dbReference type="InterPro" id="IPR050483">
    <property type="entry name" value="CoA-transferase_III_domain"/>
</dbReference>
<protein>
    <submittedName>
        <fullName evidence="2">CaiB/BaiF CoA transferase family protein</fullName>
    </submittedName>
</protein>
<evidence type="ECO:0000256" key="1">
    <source>
        <dbReference type="ARBA" id="ARBA00022679"/>
    </source>
</evidence>
<evidence type="ECO:0000313" key="3">
    <source>
        <dbReference type="Proteomes" id="UP001595711"/>
    </source>
</evidence>
<dbReference type="GO" id="GO:0016740">
    <property type="term" value="F:transferase activity"/>
    <property type="evidence" value="ECO:0007669"/>
    <property type="project" value="UniProtKB-KW"/>
</dbReference>
<comment type="caution">
    <text evidence="2">The sequence shown here is derived from an EMBL/GenBank/DDBJ whole genome shotgun (WGS) entry which is preliminary data.</text>
</comment>
<keyword evidence="3" id="KW-1185">Reference proteome</keyword>
<organism evidence="2 3">
    <name type="scientific">Ferrovibrio xuzhouensis</name>
    <dbReference type="NCBI Taxonomy" id="1576914"/>
    <lineage>
        <taxon>Bacteria</taxon>
        <taxon>Pseudomonadati</taxon>
        <taxon>Pseudomonadota</taxon>
        <taxon>Alphaproteobacteria</taxon>
        <taxon>Rhodospirillales</taxon>
        <taxon>Rhodospirillaceae</taxon>
        <taxon>Ferrovibrio</taxon>
    </lineage>
</organism>
<dbReference type="InterPro" id="IPR003673">
    <property type="entry name" value="CoA-Trfase_fam_III"/>
</dbReference>
<dbReference type="InterPro" id="IPR044855">
    <property type="entry name" value="CoA-Trfase_III_dom3_sf"/>
</dbReference>
<accession>A0ABV7VM75</accession>
<dbReference type="PANTHER" id="PTHR48207:SF4">
    <property type="entry name" value="BLL6097 PROTEIN"/>
    <property type="match status" value="1"/>
</dbReference>
<dbReference type="InterPro" id="IPR023606">
    <property type="entry name" value="CoA-Trfase_III_dom_1_sf"/>
</dbReference>
<sequence length="419" mass="44449">MHQDMRRTSAAAQPATGPLAGVRVIELTSTVAGPFCGRLLADFGADVIKIEPADGDAVRTMGERKGDASLYAASILRNKKLIALDMRQPEAQALVRDMVLQADIFIENFRPGTMEKWGLGYADLSAGNPGLVMVRISGYGQTGPYSQRPGYGVTSEAISGLRDLTGDPDRPPARVATSLTDYITGLYAAFGAAMALVERAQSGRGQVVDAALYEAAFSFVEPHIPAYAALNTVATRAGSRLPGHVPNNLYPTADGRYIQIVAASNPIFRRLLGAMQCDSLIEDSRFATPAARARHPDELDSVIGAWTGSLPLATLEALLAAADVPAARIYNIADIFADPHYRQRDMLQRVASQELGEATVPGIVPKLSRTPGHVQWAGRAVGVDTRAVLADRLGLPDQAIDALARAGIVTESKPQPAGG</sequence>
<dbReference type="Gene3D" id="3.40.50.10540">
    <property type="entry name" value="Crotonobetainyl-coa:carnitine coa-transferase, domain 1"/>
    <property type="match status" value="1"/>
</dbReference>
<gene>
    <name evidence="2" type="ORF">ACFOOQ_22610</name>
</gene>
<reference evidence="3" key="1">
    <citation type="journal article" date="2019" name="Int. J. Syst. Evol. Microbiol.">
        <title>The Global Catalogue of Microorganisms (GCM) 10K type strain sequencing project: providing services to taxonomists for standard genome sequencing and annotation.</title>
        <authorList>
            <consortium name="The Broad Institute Genomics Platform"/>
            <consortium name="The Broad Institute Genome Sequencing Center for Infectious Disease"/>
            <person name="Wu L."/>
            <person name="Ma J."/>
        </authorList>
    </citation>
    <scope>NUCLEOTIDE SEQUENCE [LARGE SCALE GENOMIC DNA]</scope>
    <source>
        <strain evidence="3">KCTC 42182</strain>
    </source>
</reference>
<evidence type="ECO:0000313" key="2">
    <source>
        <dbReference type="EMBL" id="MFC3678355.1"/>
    </source>
</evidence>
<dbReference type="Gene3D" id="3.30.1540.10">
    <property type="entry name" value="formyl-coa transferase, domain 3"/>
    <property type="match status" value="1"/>
</dbReference>
<dbReference type="EMBL" id="JBHRYJ010000008">
    <property type="protein sequence ID" value="MFC3678355.1"/>
    <property type="molecule type" value="Genomic_DNA"/>
</dbReference>
<dbReference type="RefSeq" id="WP_379729985.1">
    <property type="nucleotide sequence ID" value="NZ_JBHRYJ010000008.1"/>
</dbReference>
<dbReference type="PANTHER" id="PTHR48207">
    <property type="entry name" value="SUCCINATE--HYDROXYMETHYLGLUTARATE COA-TRANSFERASE"/>
    <property type="match status" value="1"/>
</dbReference>
<keyword evidence="1 2" id="KW-0808">Transferase</keyword>
<name>A0ABV7VM75_9PROT</name>
<proteinExistence type="predicted"/>
<dbReference type="Proteomes" id="UP001595711">
    <property type="component" value="Unassembled WGS sequence"/>
</dbReference>